<dbReference type="AlphaFoldDB" id="A0A0D9V1X9"/>
<dbReference type="GO" id="GO:0004525">
    <property type="term" value="F:ribonuclease III activity"/>
    <property type="evidence" value="ECO:0007669"/>
    <property type="project" value="InterPro"/>
</dbReference>
<evidence type="ECO:0000256" key="3">
    <source>
        <dbReference type="PROSITE-ProRule" id="PRU00266"/>
    </source>
</evidence>
<proteinExistence type="predicted"/>
<dbReference type="Pfam" id="PF00636">
    <property type="entry name" value="Ribonuclease_3"/>
    <property type="match status" value="1"/>
</dbReference>
<dbReference type="Pfam" id="PF00035">
    <property type="entry name" value="dsrm"/>
    <property type="match status" value="1"/>
</dbReference>
<evidence type="ECO:0008006" key="8">
    <source>
        <dbReference type="Google" id="ProtNLM"/>
    </source>
</evidence>
<reference evidence="6" key="3">
    <citation type="submission" date="2015-04" db="UniProtKB">
        <authorList>
            <consortium name="EnsemblPlants"/>
        </authorList>
    </citation>
    <scope>IDENTIFICATION</scope>
</reference>
<feature type="domain" description="RNase III" evidence="5">
    <location>
        <begin position="16"/>
        <end position="163"/>
    </location>
</feature>
<protein>
    <recommendedName>
        <fullName evidence="8">RNase III domain-containing protein</fullName>
    </recommendedName>
</protein>
<dbReference type="STRING" id="77586.A0A0D9V1X9"/>
<dbReference type="CDD" id="cd00593">
    <property type="entry name" value="RIBOc"/>
    <property type="match status" value="1"/>
</dbReference>
<feature type="domain" description="DRBM" evidence="4">
    <location>
        <begin position="174"/>
        <end position="209"/>
    </location>
</feature>
<dbReference type="SUPFAM" id="SSF54768">
    <property type="entry name" value="dsRNA-binding domain-like"/>
    <property type="match status" value="2"/>
</dbReference>
<dbReference type="CDD" id="cd19875">
    <property type="entry name" value="DSRM_EIF2AK2-like"/>
    <property type="match status" value="1"/>
</dbReference>
<dbReference type="GO" id="GO:0003723">
    <property type="term" value="F:RNA binding"/>
    <property type="evidence" value="ECO:0007669"/>
    <property type="project" value="UniProtKB-UniRule"/>
</dbReference>
<dbReference type="SUPFAM" id="SSF69065">
    <property type="entry name" value="RNase III domain-like"/>
    <property type="match status" value="1"/>
</dbReference>
<dbReference type="InterPro" id="IPR000999">
    <property type="entry name" value="RNase_III_dom"/>
</dbReference>
<dbReference type="HOGENOM" id="CLU_000907_5_0_1"/>
<evidence type="ECO:0000259" key="4">
    <source>
        <dbReference type="PROSITE" id="PS50137"/>
    </source>
</evidence>
<dbReference type="Gramene" id="LPERR01G16640.1">
    <property type="protein sequence ID" value="LPERR01G16640.1"/>
    <property type="gene ID" value="LPERR01G16640"/>
</dbReference>
<name>A0A0D9V1X9_9ORYZ</name>
<dbReference type="eggNOG" id="KOG0701">
    <property type="taxonomic scope" value="Eukaryota"/>
</dbReference>
<evidence type="ECO:0000313" key="6">
    <source>
        <dbReference type="EnsemblPlants" id="LPERR01G16640.1"/>
    </source>
</evidence>
<dbReference type="SMART" id="SM00358">
    <property type="entry name" value="DSRM"/>
    <property type="match status" value="2"/>
</dbReference>
<dbReference type="SMART" id="SM00535">
    <property type="entry name" value="RIBOc"/>
    <property type="match status" value="1"/>
</dbReference>
<dbReference type="Gene3D" id="1.10.1520.10">
    <property type="entry name" value="Ribonuclease III domain"/>
    <property type="match status" value="1"/>
</dbReference>
<evidence type="ECO:0000259" key="5">
    <source>
        <dbReference type="PROSITE" id="PS50142"/>
    </source>
</evidence>
<dbReference type="EnsemblPlants" id="LPERR01G16640.1">
    <property type="protein sequence ID" value="LPERR01G16640.1"/>
    <property type="gene ID" value="LPERR01G16640"/>
</dbReference>
<dbReference type="GO" id="GO:0005737">
    <property type="term" value="C:cytoplasm"/>
    <property type="evidence" value="ECO:0007669"/>
    <property type="project" value="TreeGrafter"/>
</dbReference>
<organism evidence="6 7">
    <name type="scientific">Leersia perrieri</name>
    <dbReference type="NCBI Taxonomy" id="77586"/>
    <lineage>
        <taxon>Eukaryota</taxon>
        <taxon>Viridiplantae</taxon>
        <taxon>Streptophyta</taxon>
        <taxon>Embryophyta</taxon>
        <taxon>Tracheophyta</taxon>
        <taxon>Spermatophyta</taxon>
        <taxon>Magnoliopsida</taxon>
        <taxon>Liliopsida</taxon>
        <taxon>Poales</taxon>
        <taxon>Poaceae</taxon>
        <taxon>BOP clade</taxon>
        <taxon>Oryzoideae</taxon>
        <taxon>Oryzeae</taxon>
        <taxon>Oryzinae</taxon>
        <taxon>Leersia</taxon>
    </lineage>
</organism>
<dbReference type="GO" id="GO:0030422">
    <property type="term" value="P:siRNA processing"/>
    <property type="evidence" value="ECO:0007669"/>
    <property type="project" value="TreeGrafter"/>
</dbReference>
<dbReference type="InterPro" id="IPR014720">
    <property type="entry name" value="dsRBD_dom"/>
</dbReference>
<dbReference type="PANTHER" id="PTHR14950">
    <property type="entry name" value="DICER-RELATED"/>
    <property type="match status" value="1"/>
</dbReference>
<sequence>MQQPPAGFVANREEAAERVREALGGRYSFRDGGALLEEALTHSLSPRNPNHNTYQRLEFIGDSALGLAFSTLFYREYPGLGPGELTALRSANTSNEKLARSAVRHDLYPLLRRHNCEPLDHDVIDFTKSLRRNAPYSGDLVKAPKVLADIVEAIAGAVYVDSEFDLKKLQELKIANVILDGELVGIGSAKQVKAARRNAAQDALNTLMVDQKEKIVEELCSQITVEETMYKNPVSVLNEHCQKHKKHIEYKVSDGVLKVANITVDGELVGTGSAEQKKVAKRNAAQDALGTLMVGQKGQ</sequence>
<dbReference type="Proteomes" id="UP000032180">
    <property type="component" value="Chromosome 1"/>
</dbReference>
<evidence type="ECO:0000256" key="2">
    <source>
        <dbReference type="ARBA" id="ARBA00022884"/>
    </source>
</evidence>
<dbReference type="PROSITE" id="PS50137">
    <property type="entry name" value="DS_RBD"/>
    <property type="match status" value="2"/>
</dbReference>
<dbReference type="PROSITE" id="PS50142">
    <property type="entry name" value="RNASE_3_2"/>
    <property type="match status" value="1"/>
</dbReference>
<keyword evidence="1" id="KW-0378">Hydrolase</keyword>
<reference evidence="7" key="2">
    <citation type="submission" date="2013-12" db="EMBL/GenBank/DDBJ databases">
        <authorList>
            <person name="Yu Y."/>
            <person name="Lee S."/>
            <person name="de Baynast K."/>
            <person name="Wissotski M."/>
            <person name="Liu L."/>
            <person name="Talag J."/>
            <person name="Goicoechea J."/>
            <person name="Angelova A."/>
            <person name="Jetty R."/>
            <person name="Kudrna D."/>
            <person name="Golser W."/>
            <person name="Rivera L."/>
            <person name="Zhang J."/>
            <person name="Wing R."/>
        </authorList>
    </citation>
    <scope>NUCLEOTIDE SEQUENCE</scope>
</reference>
<reference evidence="6 7" key="1">
    <citation type="submission" date="2012-08" db="EMBL/GenBank/DDBJ databases">
        <title>Oryza genome evolution.</title>
        <authorList>
            <person name="Wing R.A."/>
        </authorList>
    </citation>
    <scope>NUCLEOTIDE SEQUENCE</scope>
</reference>
<dbReference type="GO" id="GO:0005634">
    <property type="term" value="C:nucleus"/>
    <property type="evidence" value="ECO:0007669"/>
    <property type="project" value="TreeGrafter"/>
</dbReference>
<feature type="domain" description="DRBM" evidence="4">
    <location>
        <begin position="232"/>
        <end position="294"/>
    </location>
</feature>
<dbReference type="InterPro" id="IPR036389">
    <property type="entry name" value="RNase_III_sf"/>
</dbReference>
<accession>A0A0D9V1X9</accession>
<dbReference type="Gene3D" id="3.30.160.20">
    <property type="match status" value="1"/>
</dbReference>
<keyword evidence="2 3" id="KW-0694">RNA-binding</keyword>
<dbReference type="PANTHER" id="PTHR14950:SF49">
    <property type="entry name" value="RIBONUCLEASE 3-LIKE PROTEIN 2-RELATED"/>
    <property type="match status" value="1"/>
</dbReference>
<evidence type="ECO:0000256" key="1">
    <source>
        <dbReference type="ARBA" id="ARBA00022801"/>
    </source>
</evidence>
<keyword evidence="7" id="KW-1185">Reference proteome</keyword>
<evidence type="ECO:0000313" key="7">
    <source>
        <dbReference type="Proteomes" id="UP000032180"/>
    </source>
</evidence>